<gene>
    <name evidence="5" type="ORF">SHELI_v1c08120</name>
</gene>
<evidence type="ECO:0000259" key="4">
    <source>
        <dbReference type="PROSITE" id="PS50886"/>
    </source>
</evidence>
<keyword evidence="1 3" id="KW-0820">tRNA-binding</keyword>
<dbReference type="SUPFAM" id="SSF50249">
    <property type="entry name" value="Nucleic acid-binding proteins"/>
    <property type="match status" value="1"/>
</dbReference>
<dbReference type="RefSeq" id="WP_069116948.1">
    <property type="nucleotide sequence ID" value="NZ_CP017015.1"/>
</dbReference>
<keyword evidence="6" id="KW-1185">Reference proteome</keyword>
<dbReference type="PROSITE" id="PS50886">
    <property type="entry name" value="TRBD"/>
    <property type="match status" value="1"/>
</dbReference>
<protein>
    <submittedName>
        <fullName evidence="5">tRNA-binding protein</fullName>
    </submittedName>
</protein>
<evidence type="ECO:0000256" key="3">
    <source>
        <dbReference type="PROSITE-ProRule" id="PRU00209"/>
    </source>
</evidence>
<evidence type="ECO:0000256" key="1">
    <source>
        <dbReference type="ARBA" id="ARBA00022555"/>
    </source>
</evidence>
<dbReference type="KEGG" id="shj:SHELI_v1c08120"/>
<sequence>MKIFANYNKQFDVLMVKFKDKEINSIKKDNNIVLLYNEDNLVGANIFSPVLNKNSDFKLEDEKLYDYVKATLKNHIEMDKMDSQFVISLVEDCKPIEGTHLSLCQVNDGSQVIQVVCGAKNVKKGLITCLATVGSFLPNGMQILKGSLKGYDSFGMLCSAKELGIIDEKYNNAGIIELTNDKSLIGKTIWSIL</sequence>
<dbReference type="GO" id="GO:0000049">
    <property type="term" value="F:tRNA binding"/>
    <property type="evidence" value="ECO:0007669"/>
    <property type="project" value="UniProtKB-UniRule"/>
</dbReference>
<proteinExistence type="predicted"/>
<dbReference type="AlphaFoldDB" id="A0A1B3SLF2"/>
<evidence type="ECO:0000256" key="2">
    <source>
        <dbReference type="ARBA" id="ARBA00022884"/>
    </source>
</evidence>
<dbReference type="InterPro" id="IPR037154">
    <property type="entry name" value="YtpR-like_sf"/>
</dbReference>
<keyword evidence="2 3" id="KW-0694">RNA-binding</keyword>
<dbReference type="Gene3D" id="2.40.50.140">
    <property type="entry name" value="Nucleic acid-binding proteins"/>
    <property type="match status" value="1"/>
</dbReference>
<name>A0A1B3SLF2_9MOLU</name>
<dbReference type="CDD" id="cd02796">
    <property type="entry name" value="tRNA_bind_bactPheRS"/>
    <property type="match status" value="1"/>
</dbReference>
<accession>A0A1B3SLF2</accession>
<dbReference type="Gene3D" id="3.30.1940.10">
    <property type="entry name" value="YtpR-like"/>
    <property type="match status" value="1"/>
</dbReference>
<dbReference type="PATRIC" id="fig|216938.3.peg.825"/>
<dbReference type="InterPro" id="IPR012340">
    <property type="entry name" value="NA-bd_OB-fold"/>
</dbReference>
<dbReference type="InterPro" id="IPR033714">
    <property type="entry name" value="tRNA_bind_bactPheRS"/>
</dbReference>
<reference evidence="5 6" key="1">
    <citation type="submission" date="2016-08" db="EMBL/GenBank/DDBJ databases">
        <title>Complete genome sequence of Spiroplasma helicoides TABS-2 (DSM 22551).</title>
        <authorList>
            <person name="Shen W.-Y."/>
            <person name="Lo W.-S."/>
            <person name="Lai Y.-C."/>
            <person name="Kuo C.-H."/>
        </authorList>
    </citation>
    <scope>NUCLEOTIDE SEQUENCE [LARGE SCALE GENOMIC DNA]</scope>
    <source>
        <strain evidence="5 6">TABS-2</strain>
    </source>
</reference>
<dbReference type="STRING" id="216938.SHELI_v1c08120"/>
<dbReference type="Proteomes" id="UP000094378">
    <property type="component" value="Chromosome"/>
</dbReference>
<dbReference type="NCBIfam" id="NF045760">
    <property type="entry name" value="YtpR"/>
    <property type="match status" value="1"/>
</dbReference>
<dbReference type="Pfam" id="PF01588">
    <property type="entry name" value="tRNA_bind"/>
    <property type="match status" value="1"/>
</dbReference>
<dbReference type="OrthoDB" id="9805455at2"/>
<organism evidence="5 6">
    <name type="scientific">Spiroplasma helicoides</name>
    <dbReference type="NCBI Taxonomy" id="216938"/>
    <lineage>
        <taxon>Bacteria</taxon>
        <taxon>Bacillati</taxon>
        <taxon>Mycoplasmatota</taxon>
        <taxon>Mollicutes</taxon>
        <taxon>Entomoplasmatales</taxon>
        <taxon>Spiroplasmataceae</taxon>
        <taxon>Spiroplasma</taxon>
    </lineage>
</organism>
<evidence type="ECO:0000313" key="5">
    <source>
        <dbReference type="EMBL" id="AOG60761.1"/>
    </source>
</evidence>
<dbReference type="InterPro" id="IPR002547">
    <property type="entry name" value="tRNA-bd_dom"/>
</dbReference>
<evidence type="ECO:0000313" key="6">
    <source>
        <dbReference type="Proteomes" id="UP000094378"/>
    </source>
</evidence>
<feature type="domain" description="TRNA-binding" evidence="4">
    <location>
        <begin position="79"/>
        <end position="190"/>
    </location>
</feature>
<dbReference type="EMBL" id="CP017015">
    <property type="protein sequence ID" value="AOG60761.1"/>
    <property type="molecule type" value="Genomic_DNA"/>
</dbReference>